<dbReference type="Proteomes" id="UP000251186">
    <property type="component" value="Unassembled WGS sequence"/>
</dbReference>
<proteinExistence type="predicted"/>
<protein>
    <recommendedName>
        <fullName evidence="3">Lipoprotein</fullName>
    </recommendedName>
</protein>
<dbReference type="AlphaFoldDB" id="A0A2X1CNG0"/>
<accession>A0A2X1CNG0</accession>
<evidence type="ECO:0000313" key="1">
    <source>
        <dbReference type="EMBL" id="SPU55751.1"/>
    </source>
</evidence>
<dbReference type="EMBL" id="UAQP01000014">
    <property type="protein sequence ID" value="SPU55751.1"/>
    <property type="molecule type" value="Genomic_DNA"/>
</dbReference>
<dbReference type="RefSeq" id="WP_146756775.1">
    <property type="nucleotide sequence ID" value="NZ_UAQP01000014.1"/>
</dbReference>
<sequence>MKQAAIPLFLLLAGCAPKLDQAGTLVQLNIGYSQIPIPSEERPAAQLRSYSTRNLALWLTPERADEIETGSVSSSAPLGNVVIELVEIPQARAKNVCETASNSFIGTDQSVQGKPLVNVFSGYRQVLYRNADAGGGCRQETGAPLGFAAPSSDVAADMLRAYRDAVQALRERDRVSDTSTDFLSPSGIVSATPCVGETKCLSFRLAPSQAAPDGWDVTYRYGLSRRTSLSAVSPPPAF</sequence>
<evidence type="ECO:0008006" key="3">
    <source>
        <dbReference type="Google" id="ProtNLM"/>
    </source>
</evidence>
<name>A0A2X1CNG0_BREVE</name>
<organism evidence="1 2">
    <name type="scientific">Brevundimonas vesicularis</name>
    <name type="common">Pseudomonas vesicularis</name>
    <dbReference type="NCBI Taxonomy" id="41276"/>
    <lineage>
        <taxon>Bacteria</taxon>
        <taxon>Pseudomonadati</taxon>
        <taxon>Pseudomonadota</taxon>
        <taxon>Alphaproteobacteria</taxon>
        <taxon>Caulobacterales</taxon>
        <taxon>Caulobacteraceae</taxon>
        <taxon>Brevundimonas</taxon>
    </lineage>
</organism>
<evidence type="ECO:0000313" key="2">
    <source>
        <dbReference type="Proteomes" id="UP000251186"/>
    </source>
</evidence>
<dbReference type="PROSITE" id="PS51257">
    <property type="entry name" value="PROKAR_LIPOPROTEIN"/>
    <property type="match status" value="1"/>
</dbReference>
<gene>
    <name evidence="1" type="ORF">NCTC11166_03153</name>
</gene>
<reference evidence="1 2" key="1">
    <citation type="submission" date="2018-06" db="EMBL/GenBank/DDBJ databases">
        <authorList>
            <consortium name="Pathogen Informatics"/>
            <person name="Doyle S."/>
        </authorList>
    </citation>
    <scope>NUCLEOTIDE SEQUENCE [LARGE SCALE GENOMIC DNA]</scope>
    <source>
        <strain evidence="1 2">NCTC11166</strain>
    </source>
</reference>